<dbReference type="GeneID" id="44999731"/>
<evidence type="ECO:0000256" key="3">
    <source>
        <dbReference type="ARBA" id="ARBA00017896"/>
    </source>
</evidence>
<dbReference type="InterPro" id="IPR026870">
    <property type="entry name" value="Zinc_ribbon_dom"/>
</dbReference>
<evidence type="ECO:0000256" key="7">
    <source>
        <dbReference type="ARBA" id="ARBA00022771"/>
    </source>
</evidence>
<evidence type="ECO:0000256" key="2">
    <source>
        <dbReference type="ARBA" id="ARBA00006334"/>
    </source>
</evidence>
<evidence type="ECO:0000256" key="5">
    <source>
        <dbReference type="ARBA" id="ARBA00022692"/>
    </source>
</evidence>
<keyword evidence="6" id="KW-0479">Metal-binding</keyword>
<dbReference type="EMBL" id="AE001437">
    <property type="protein sequence ID" value="AAK81169.1"/>
    <property type="molecule type" value="Genomic_DNA"/>
</dbReference>
<dbReference type="HOGENOM" id="CLU_044438_1_0_9"/>
<dbReference type="InterPro" id="IPR054528">
    <property type="entry name" value="TcaA_5th"/>
</dbReference>
<evidence type="ECO:0000259" key="15">
    <source>
        <dbReference type="Pfam" id="PF22819"/>
    </source>
</evidence>
<protein>
    <recommendedName>
        <fullName evidence="3">Membrane-associated protein TcaA</fullName>
    </recommendedName>
</protein>
<evidence type="ECO:0000256" key="8">
    <source>
        <dbReference type="ARBA" id="ARBA00022833"/>
    </source>
</evidence>
<sequence length="470" mass="53299">MRFCTKCGHKLEDEYKVCPKCGSSVTDKKSQASALNKIKAEESKVETISPVRKSISKKMIIAIASVAVVVIFVGVFIYFGKTQSNPSKVVKNFEEAVAKKDKAKIEKLVEYSNNNAKMDDASANILIKYFNSNKSYSDSVLSELNDEADTINADSPSLTSNSYAFRMEREGNKYLFFPNYKIIVKPAYVTVKTKFKGTNIYLNNEKIGTVTKDNDNKQYGPFLPGKYTIKAVYKGKYASPTDSKNVNTLKTKNNKISIVLLKDLKYVKIDSDEKDAEIFIGDKDTGKKIKDIKTIGPVDKKTSIYGTIKKDGKIIKSDIQKLEYSYDINGPQVYLDFFNSKYKPDSNEWKIKQLLQDYTLYFGEAVNDNNMSLIQKYLYPDSDLYKQQEAYIKDAYSKKIVEMNQQCNIVSCDFSSDSKSGTVVTHEVYDIDSDNGETYVTSKKEFNYKYTFKYNDAVGAYQLASVENVK</sequence>
<comment type="similarity">
    <text evidence="2">Belongs to the TcaA family.</text>
</comment>
<evidence type="ECO:0000256" key="10">
    <source>
        <dbReference type="ARBA" id="ARBA00023136"/>
    </source>
</evidence>
<dbReference type="InterPro" id="IPR054529">
    <property type="entry name" value="TcaA_2nd"/>
</dbReference>
<dbReference type="PATRIC" id="fig|272562.8.peg.3412"/>
<evidence type="ECO:0000256" key="1">
    <source>
        <dbReference type="ARBA" id="ARBA00004162"/>
    </source>
</evidence>
<dbReference type="Pfam" id="PF22820">
    <property type="entry name" value="TcaA_3rd_4th"/>
    <property type="match status" value="2"/>
</dbReference>
<evidence type="ECO:0000256" key="6">
    <source>
        <dbReference type="ARBA" id="ARBA00022723"/>
    </source>
</evidence>
<comment type="subcellular location">
    <subcellularLocation>
        <location evidence="1">Cell membrane</location>
        <topology evidence="1">Single-pass membrane protein</topology>
    </subcellularLocation>
</comment>
<dbReference type="PANTHER" id="PTHR40038">
    <property type="entry name" value="MEMBRANE-ASSOCIATED PROTEIN TCAA"/>
    <property type="match status" value="1"/>
</dbReference>
<accession>Q97E81</accession>
<feature type="domain" description="TcaA protein NTF2-like" evidence="15">
    <location>
        <begin position="350"/>
        <end position="465"/>
    </location>
</feature>
<keyword evidence="4" id="KW-1003">Cell membrane</keyword>
<keyword evidence="7" id="KW-0863">Zinc-finger</keyword>
<keyword evidence="18" id="KW-1185">Reference proteome</keyword>
<evidence type="ECO:0000256" key="11">
    <source>
        <dbReference type="ARBA" id="ARBA00023251"/>
    </source>
</evidence>
<dbReference type="Pfam" id="PF22813">
    <property type="entry name" value="TcaA_2nd"/>
    <property type="match status" value="1"/>
</dbReference>
<keyword evidence="11" id="KW-0046">Antibiotic resistance</keyword>
<evidence type="ECO:0000259" key="13">
    <source>
        <dbReference type="Pfam" id="PF13240"/>
    </source>
</evidence>
<dbReference type="Pfam" id="PF13240">
    <property type="entry name" value="Zn_Ribbon_1"/>
    <property type="match status" value="1"/>
</dbReference>
<evidence type="ECO:0000256" key="12">
    <source>
        <dbReference type="SAM" id="Phobius"/>
    </source>
</evidence>
<dbReference type="PIR" id="F97297">
    <property type="entry name" value="F97297"/>
</dbReference>
<keyword evidence="9 12" id="KW-1133">Transmembrane helix</keyword>
<dbReference type="PIRSF" id="PIRSF032522">
    <property type="entry name" value="TcaA"/>
    <property type="match status" value="1"/>
</dbReference>
<evidence type="ECO:0000259" key="14">
    <source>
        <dbReference type="Pfam" id="PF22813"/>
    </source>
</evidence>
<feature type="domain" description="TcaA 4th" evidence="16">
    <location>
        <begin position="187"/>
        <end position="249"/>
    </location>
</feature>
<dbReference type="GO" id="GO:0005886">
    <property type="term" value="C:plasma membrane"/>
    <property type="evidence" value="ECO:0007669"/>
    <property type="project" value="UniProtKB-SubCell"/>
</dbReference>
<evidence type="ECO:0000313" key="17">
    <source>
        <dbReference type="EMBL" id="AAK81169.1"/>
    </source>
</evidence>
<dbReference type="Proteomes" id="UP000000814">
    <property type="component" value="Chromosome"/>
</dbReference>
<proteinExistence type="inferred from homology"/>
<dbReference type="GO" id="GO:0046677">
    <property type="term" value="P:response to antibiotic"/>
    <property type="evidence" value="ECO:0007669"/>
    <property type="project" value="UniProtKB-KW"/>
</dbReference>
<reference evidence="17 18" key="1">
    <citation type="journal article" date="2001" name="J. Bacteriol.">
        <title>Genome sequence and comparative analysis of the solvent-producing bacterium Clostridium acetobutylicum.</title>
        <authorList>
            <person name="Nolling J."/>
            <person name="Breton G."/>
            <person name="Omelchenko M.V."/>
            <person name="Makarova K.S."/>
            <person name="Zeng Q."/>
            <person name="Gibson R."/>
            <person name="Lee H.M."/>
            <person name="Dubois J."/>
            <person name="Qiu D."/>
            <person name="Hitti J."/>
            <person name="Wolf Y.I."/>
            <person name="Tatusov R.L."/>
            <person name="Sabathe F."/>
            <person name="Doucette-Stamm L."/>
            <person name="Soucaille P."/>
            <person name="Daly M.J."/>
            <person name="Bennett G.N."/>
            <person name="Koonin E.V."/>
            <person name="Smith D.R."/>
        </authorList>
    </citation>
    <scope>NUCLEOTIDE SEQUENCE [LARGE SCALE GENOMIC DNA]</scope>
    <source>
        <strain evidence="18">ATCC 824 / DSM 792 / JCM 1419 / LMG 5710 / VKM B-1787</strain>
    </source>
</reference>
<dbReference type="GO" id="GO:0008270">
    <property type="term" value="F:zinc ion binding"/>
    <property type="evidence" value="ECO:0007669"/>
    <property type="project" value="UniProtKB-KW"/>
</dbReference>
<keyword evidence="5 12" id="KW-0812">Transmembrane</keyword>
<keyword evidence="10 12" id="KW-0472">Membrane</keyword>
<name>Q97E81_CLOAB</name>
<gene>
    <name evidence="17" type="ordered locus">CA_C3234</name>
</gene>
<feature type="domain" description="TcaA second" evidence="14">
    <location>
        <begin position="86"/>
        <end position="183"/>
    </location>
</feature>
<dbReference type="RefSeq" id="WP_010966509.1">
    <property type="nucleotide sequence ID" value="NC_003030.1"/>
</dbReference>
<keyword evidence="8" id="KW-0862">Zinc</keyword>
<dbReference type="eggNOG" id="COG4640">
    <property type="taxonomic scope" value="Bacteria"/>
</dbReference>
<dbReference type="KEGG" id="cac:CA_C3234"/>
<evidence type="ECO:0000259" key="16">
    <source>
        <dbReference type="Pfam" id="PF22820"/>
    </source>
</evidence>
<feature type="domain" description="TcaA 4th" evidence="16">
    <location>
        <begin position="263"/>
        <end position="329"/>
    </location>
</feature>
<feature type="transmembrane region" description="Helical" evidence="12">
    <location>
        <begin position="59"/>
        <end position="79"/>
    </location>
</feature>
<dbReference type="InterPro" id="IPR023599">
    <property type="entry name" value="Mem_prot_TcaA"/>
</dbReference>
<evidence type="ECO:0000256" key="9">
    <source>
        <dbReference type="ARBA" id="ARBA00022989"/>
    </source>
</evidence>
<dbReference type="PANTHER" id="PTHR40038:SF1">
    <property type="entry name" value="MEMBRANE-ASSOCIATED PROTEIN TCAA"/>
    <property type="match status" value="1"/>
</dbReference>
<dbReference type="Pfam" id="PF22819">
    <property type="entry name" value="TcaA_5th"/>
    <property type="match status" value="1"/>
</dbReference>
<evidence type="ECO:0000313" key="18">
    <source>
        <dbReference type="Proteomes" id="UP000000814"/>
    </source>
</evidence>
<feature type="domain" description="Zinc-ribbon" evidence="13">
    <location>
        <begin position="3"/>
        <end position="24"/>
    </location>
</feature>
<dbReference type="OrthoDB" id="1714200at2"/>
<dbReference type="InterPro" id="IPR054530">
    <property type="entry name" value="TcaA_4th"/>
</dbReference>
<dbReference type="AlphaFoldDB" id="Q97E81"/>
<organism evidence="17 18">
    <name type="scientific">Clostridium acetobutylicum (strain ATCC 824 / DSM 792 / JCM 1419 / IAM 19013 / LMG 5710 / NBRC 13948 / NRRL B-527 / VKM B-1787 / 2291 / W)</name>
    <dbReference type="NCBI Taxonomy" id="272562"/>
    <lineage>
        <taxon>Bacteria</taxon>
        <taxon>Bacillati</taxon>
        <taxon>Bacillota</taxon>
        <taxon>Clostridia</taxon>
        <taxon>Eubacteriales</taxon>
        <taxon>Clostridiaceae</taxon>
        <taxon>Clostridium</taxon>
    </lineage>
</organism>
<dbReference type="STRING" id="272562.CA_C3234"/>
<evidence type="ECO:0000256" key="4">
    <source>
        <dbReference type="ARBA" id="ARBA00022475"/>
    </source>
</evidence>